<keyword evidence="2" id="KW-0687">Ribonucleoprotein</keyword>
<name>A0A1U9RSL8_CARRU</name>
<gene>
    <name evidence="3" type="ORF">BW244_0057</name>
</gene>
<dbReference type="Proteomes" id="UP000189666">
    <property type="component" value="Chromosome"/>
</dbReference>
<reference evidence="3 4" key="1">
    <citation type="submission" date="2017-02" db="EMBL/GenBank/DDBJ databases">
        <title>Complete Genome of Candidatus Carsonella ruddii strain BC, a Nutritional Endosymbiont of Bactericera cockerelli.</title>
        <authorList>
            <person name="Riley A.B."/>
            <person name="Kim D.H."/>
            <person name="Hansen A.K."/>
        </authorList>
    </citation>
    <scope>NUCLEOTIDE SEQUENCE [LARGE SCALE GENOMIC DNA]</scope>
    <source>
        <strain evidence="3 4">BC</strain>
    </source>
</reference>
<evidence type="ECO:0000256" key="1">
    <source>
        <dbReference type="ARBA" id="ARBA00022980"/>
    </source>
</evidence>
<accession>A0A1U9RSL8</accession>
<dbReference type="InterPro" id="IPR005822">
    <property type="entry name" value="Ribosomal_uL13"/>
</dbReference>
<dbReference type="GO" id="GO:0003735">
    <property type="term" value="F:structural constituent of ribosome"/>
    <property type="evidence" value="ECO:0007669"/>
    <property type="project" value="InterPro"/>
</dbReference>
<sequence>MILINCENKILGRISSIISKLIINFNFFKKNFFFFLFNINYIIIKKKIFFSHSGYIGNKKNVKKKNIQIIKKCIFKMLPKNKNRIIFMKKIFFFENKII</sequence>
<organism evidence="3 4">
    <name type="scientific">Carsonella ruddii</name>
    <dbReference type="NCBI Taxonomy" id="114186"/>
    <lineage>
        <taxon>Bacteria</taxon>
        <taxon>Pseudomonadati</taxon>
        <taxon>Pseudomonadota</taxon>
        <taxon>Gammaproteobacteria</taxon>
        <taxon>Oceanospirillales</taxon>
        <taxon>Halomonadaceae</taxon>
        <taxon>Zymobacter group</taxon>
        <taxon>Candidatus Carsonella</taxon>
    </lineage>
</organism>
<dbReference type="GO" id="GO:1990904">
    <property type="term" value="C:ribonucleoprotein complex"/>
    <property type="evidence" value="ECO:0007669"/>
    <property type="project" value="UniProtKB-KW"/>
</dbReference>
<evidence type="ECO:0000313" key="3">
    <source>
        <dbReference type="EMBL" id="AQU89475.1"/>
    </source>
</evidence>
<dbReference type="Pfam" id="PF00572">
    <property type="entry name" value="Ribosomal_L13"/>
    <property type="match status" value="1"/>
</dbReference>
<dbReference type="AlphaFoldDB" id="A0A1U9RSL8"/>
<evidence type="ECO:0008006" key="5">
    <source>
        <dbReference type="Google" id="ProtNLM"/>
    </source>
</evidence>
<dbReference type="GO" id="GO:0005840">
    <property type="term" value="C:ribosome"/>
    <property type="evidence" value="ECO:0007669"/>
    <property type="project" value="UniProtKB-KW"/>
</dbReference>
<evidence type="ECO:0000313" key="4">
    <source>
        <dbReference type="Proteomes" id="UP000189666"/>
    </source>
</evidence>
<dbReference type="SUPFAM" id="SSF52161">
    <property type="entry name" value="Ribosomal protein L13"/>
    <property type="match status" value="1"/>
</dbReference>
<dbReference type="GO" id="GO:0006412">
    <property type="term" value="P:translation"/>
    <property type="evidence" value="ECO:0007669"/>
    <property type="project" value="InterPro"/>
</dbReference>
<proteinExistence type="predicted"/>
<dbReference type="RefSeq" id="WP_211118578.1">
    <property type="nucleotide sequence ID" value="NZ_CP019943.1"/>
</dbReference>
<keyword evidence="1" id="KW-0689">Ribosomal protein</keyword>
<dbReference type="Gene3D" id="3.90.1180.10">
    <property type="entry name" value="Ribosomal protein L13"/>
    <property type="match status" value="1"/>
</dbReference>
<evidence type="ECO:0000256" key="2">
    <source>
        <dbReference type="ARBA" id="ARBA00023274"/>
    </source>
</evidence>
<protein>
    <recommendedName>
        <fullName evidence="5">50S ribosomal protein L13</fullName>
    </recommendedName>
</protein>
<dbReference type="EMBL" id="CP019943">
    <property type="protein sequence ID" value="AQU89475.1"/>
    <property type="molecule type" value="Genomic_DNA"/>
</dbReference>
<dbReference type="InterPro" id="IPR036899">
    <property type="entry name" value="Ribosomal_uL13_sf"/>
</dbReference>